<dbReference type="Proteomes" id="UP000075880">
    <property type="component" value="Unassembled WGS sequence"/>
</dbReference>
<reference evidence="2" key="2">
    <citation type="submission" date="2024-04" db="UniProtKB">
        <authorList>
            <consortium name="EnsemblMetazoa"/>
        </authorList>
    </citation>
    <scope>IDENTIFICATION</scope>
    <source>
        <strain evidence="2">EBRO</strain>
    </source>
</reference>
<feature type="compositionally biased region" description="Basic residues" evidence="1">
    <location>
        <begin position="75"/>
        <end position="87"/>
    </location>
</feature>
<dbReference type="AlphaFoldDB" id="A0AAG5D312"/>
<evidence type="ECO:0000256" key="1">
    <source>
        <dbReference type="SAM" id="MobiDB-lite"/>
    </source>
</evidence>
<accession>A0AAG5D312</accession>
<proteinExistence type="predicted"/>
<evidence type="ECO:0000313" key="3">
    <source>
        <dbReference type="Proteomes" id="UP000075880"/>
    </source>
</evidence>
<dbReference type="EnsemblMetazoa" id="ENSAATROPT005683">
    <property type="protein sequence ID" value="ENSAATROPP005255"/>
    <property type="gene ID" value="ENSAATROPG004577"/>
</dbReference>
<protein>
    <submittedName>
        <fullName evidence="2">Uncharacterized protein</fullName>
    </submittedName>
</protein>
<organism evidence="2 3">
    <name type="scientific">Anopheles atroparvus</name>
    <name type="common">European mosquito</name>
    <dbReference type="NCBI Taxonomy" id="41427"/>
    <lineage>
        <taxon>Eukaryota</taxon>
        <taxon>Metazoa</taxon>
        <taxon>Ecdysozoa</taxon>
        <taxon>Arthropoda</taxon>
        <taxon>Hexapoda</taxon>
        <taxon>Insecta</taxon>
        <taxon>Pterygota</taxon>
        <taxon>Neoptera</taxon>
        <taxon>Endopterygota</taxon>
        <taxon>Diptera</taxon>
        <taxon>Nematocera</taxon>
        <taxon>Culicoidea</taxon>
        <taxon>Culicidae</taxon>
        <taxon>Anophelinae</taxon>
        <taxon>Anopheles</taxon>
    </lineage>
</organism>
<name>A0AAG5D312_ANOAO</name>
<evidence type="ECO:0000313" key="2">
    <source>
        <dbReference type="EnsemblMetazoa" id="ENSAATROPP005255"/>
    </source>
</evidence>
<sequence length="100" mass="11020">MLLSTVDGTHFSTTASLMIISATTIGRTTTKLYGRPFRNPFLGGSSVLLQLCFPPTNIVERSILISHYPTAKPTRRTVRRVAGKGRRLSTTNTPTRDSRV</sequence>
<dbReference type="EnsemblMetazoa" id="ENSAATROPT005682">
    <property type="protein sequence ID" value="ENSAATROPP005254"/>
    <property type="gene ID" value="ENSAATROPG004577"/>
</dbReference>
<reference evidence="3" key="1">
    <citation type="submission" date="2021-09" db="EMBL/GenBank/DDBJ databases">
        <authorList>
            <consortium name="Infravec"/>
            <person name="Campbell I L."/>
            <person name="Maslen G."/>
            <person name="Yates A."/>
        </authorList>
    </citation>
    <scope>NUCLEOTIDE SEQUENCE [LARGE SCALE GENOMIC DNA]</scope>
    <source>
        <strain evidence="3">Infravec2 EBRE</strain>
    </source>
</reference>
<feature type="region of interest" description="Disordered" evidence="1">
    <location>
        <begin position="75"/>
        <end position="100"/>
    </location>
</feature>
<feature type="compositionally biased region" description="Polar residues" evidence="1">
    <location>
        <begin position="88"/>
        <end position="100"/>
    </location>
</feature>
<keyword evidence="3" id="KW-1185">Reference proteome</keyword>